<reference evidence="2" key="1">
    <citation type="submission" date="2018-05" db="EMBL/GenBank/DDBJ databases">
        <authorList>
            <person name="Lanie J.A."/>
            <person name="Ng W.-L."/>
            <person name="Kazmierczak K.M."/>
            <person name="Andrzejewski T.M."/>
            <person name="Davidsen T.M."/>
            <person name="Wayne K.J."/>
            <person name="Tettelin H."/>
            <person name="Glass J.I."/>
            <person name="Rusch D."/>
            <person name="Podicherti R."/>
            <person name="Tsui H.-C.T."/>
            <person name="Winkler M.E."/>
        </authorList>
    </citation>
    <scope>NUCLEOTIDE SEQUENCE</scope>
</reference>
<accession>A0A383DAY7</accession>
<proteinExistence type="predicted"/>
<evidence type="ECO:0000313" key="2">
    <source>
        <dbReference type="EMBL" id="SVE41470.1"/>
    </source>
</evidence>
<sequence>MSTTLVHVGVRASDLEATIRFWRDGLGLPVFSQQENCYDLSDGFHNFRVFQHNGPARPAHVSGMLDYLHIGIRVPDLEVAAQRLLDMGYDIFSDGLSGKIPLNPDNLSEGAFKVEDPDGITIDVTSSDDQWPGAQLEID</sequence>
<gene>
    <name evidence="2" type="ORF">METZ01_LOCUS494324</name>
</gene>
<dbReference type="SUPFAM" id="SSF54593">
    <property type="entry name" value="Glyoxalase/Bleomycin resistance protein/Dihydroxybiphenyl dioxygenase"/>
    <property type="match status" value="1"/>
</dbReference>
<feature type="domain" description="VOC" evidence="1">
    <location>
        <begin position="4"/>
        <end position="127"/>
    </location>
</feature>
<dbReference type="Gene3D" id="3.10.180.10">
    <property type="entry name" value="2,3-Dihydroxybiphenyl 1,2-Dioxygenase, domain 1"/>
    <property type="match status" value="1"/>
</dbReference>
<dbReference type="Pfam" id="PF00903">
    <property type="entry name" value="Glyoxalase"/>
    <property type="match status" value="1"/>
</dbReference>
<protein>
    <recommendedName>
        <fullName evidence="1">VOC domain-containing protein</fullName>
    </recommendedName>
</protein>
<dbReference type="CDD" id="cd06587">
    <property type="entry name" value="VOC"/>
    <property type="match status" value="1"/>
</dbReference>
<dbReference type="EMBL" id="UINC01215671">
    <property type="protein sequence ID" value="SVE41470.1"/>
    <property type="molecule type" value="Genomic_DNA"/>
</dbReference>
<name>A0A383DAY7_9ZZZZ</name>
<dbReference type="InterPro" id="IPR004360">
    <property type="entry name" value="Glyas_Fos-R_dOase_dom"/>
</dbReference>
<dbReference type="InterPro" id="IPR029068">
    <property type="entry name" value="Glyas_Bleomycin-R_OHBP_Dase"/>
</dbReference>
<organism evidence="2">
    <name type="scientific">marine metagenome</name>
    <dbReference type="NCBI Taxonomy" id="408172"/>
    <lineage>
        <taxon>unclassified sequences</taxon>
        <taxon>metagenomes</taxon>
        <taxon>ecological metagenomes</taxon>
    </lineage>
</organism>
<evidence type="ECO:0000259" key="1">
    <source>
        <dbReference type="PROSITE" id="PS51819"/>
    </source>
</evidence>
<dbReference type="PROSITE" id="PS51819">
    <property type="entry name" value="VOC"/>
    <property type="match status" value="1"/>
</dbReference>
<dbReference type="InterPro" id="IPR037523">
    <property type="entry name" value="VOC_core"/>
</dbReference>
<dbReference type="AlphaFoldDB" id="A0A383DAY7"/>